<dbReference type="EMBL" id="FQWA01000027">
    <property type="protein sequence ID" value="SHG02076.1"/>
    <property type="molecule type" value="Genomic_DNA"/>
</dbReference>
<name>A0AAX2F5T9_9BACT</name>
<organism evidence="1 2">
    <name type="scientific">Prevotella scopos JCM 17725</name>
    <dbReference type="NCBI Taxonomy" id="1236518"/>
    <lineage>
        <taxon>Bacteria</taxon>
        <taxon>Pseudomonadati</taxon>
        <taxon>Bacteroidota</taxon>
        <taxon>Bacteroidia</taxon>
        <taxon>Bacteroidales</taxon>
        <taxon>Prevotellaceae</taxon>
        <taxon>Prevotella</taxon>
    </lineage>
</organism>
<proteinExistence type="predicted"/>
<dbReference type="AlphaFoldDB" id="A0AAX2F5T9"/>
<reference evidence="1 2" key="1">
    <citation type="submission" date="2016-11" db="EMBL/GenBank/DDBJ databases">
        <authorList>
            <person name="Varghese N."/>
            <person name="Submissions S."/>
        </authorList>
    </citation>
    <scope>NUCLEOTIDE SEQUENCE [LARGE SCALE GENOMIC DNA]</scope>
    <source>
        <strain evidence="1 2">DSM 22613</strain>
    </source>
</reference>
<evidence type="ECO:0000313" key="2">
    <source>
        <dbReference type="Proteomes" id="UP000184105"/>
    </source>
</evidence>
<accession>A0AAX2F5T9</accession>
<protein>
    <submittedName>
        <fullName evidence="1">Uncharacterized protein</fullName>
    </submittedName>
</protein>
<sequence>MQRYNIKMICPNQPQRLTFEFKQTGQTFYVNLNKKDSITNRVGCVLIFHRFGAGA</sequence>
<comment type="caution">
    <text evidence="1">The sequence shown here is derived from an EMBL/GenBank/DDBJ whole genome shotgun (WGS) entry which is preliminary data.</text>
</comment>
<keyword evidence="2" id="KW-1185">Reference proteome</keyword>
<gene>
    <name evidence="1" type="ORF">SAMN05444364_1272</name>
</gene>
<evidence type="ECO:0000313" key="1">
    <source>
        <dbReference type="EMBL" id="SHG02076.1"/>
    </source>
</evidence>
<dbReference type="Proteomes" id="UP000184105">
    <property type="component" value="Unassembled WGS sequence"/>
</dbReference>